<dbReference type="EMBL" id="JBHSIU010000041">
    <property type="protein sequence ID" value="MFC5002307.1"/>
    <property type="molecule type" value="Genomic_DNA"/>
</dbReference>
<keyword evidence="2" id="KW-1185">Reference proteome</keyword>
<protein>
    <submittedName>
        <fullName evidence="1">Uncharacterized protein</fullName>
    </submittedName>
</protein>
<organism evidence="1 2">
    <name type="scientific">Dactylosporangium cerinum</name>
    <dbReference type="NCBI Taxonomy" id="1434730"/>
    <lineage>
        <taxon>Bacteria</taxon>
        <taxon>Bacillati</taxon>
        <taxon>Actinomycetota</taxon>
        <taxon>Actinomycetes</taxon>
        <taxon>Micromonosporales</taxon>
        <taxon>Micromonosporaceae</taxon>
        <taxon>Dactylosporangium</taxon>
    </lineage>
</organism>
<evidence type="ECO:0000313" key="2">
    <source>
        <dbReference type="Proteomes" id="UP001595912"/>
    </source>
</evidence>
<dbReference type="Proteomes" id="UP001595912">
    <property type="component" value="Unassembled WGS sequence"/>
</dbReference>
<reference evidence="2" key="1">
    <citation type="journal article" date="2019" name="Int. J. Syst. Evol. Microbiol.">
        <title>The Global Catalogue of Microorganisms (GCM) 10K type strain sequencing project: providing services to taxonomists for standard genome sequencing and annotation.</title>
        <authorList>
            <consortium name="The Broad Institute Genomics Platform"/>
            <consortium name="The Broad Institute Genome Sequencing Center for Infectious Disease"/>
            <person name="Wu L."/>
            <person name="Ma J."/>
        </authorList>
    </citation>
    <scope>NUCLEOTIDE SEQUENCE [LARGE SCALE GENOMIC DNA]</scope>
    <source>
        <strain evidence="2">CGMCC 4.7152</strain>
    </source>
</reference>
<sequence length="47" mass="5075">MERVVRRHRAAHLGEFRRAQAAVVADKSGPVVPAVRGDRDIPDAGSP</sequence>
<accession>A0ABV9W0Z5</accession>
<name>A0ABV9W0Z5_9ACTN</name>
<comment type="caution">
    <text evidence="1">The sequence shown here is derived from an EMBL/GenBank/DDBJ whole genome shotgun (WGS) entry which is preliminary data.</text>
</comment>
<proteinExistence type="predicted"/>
<evidence type="ECO:0000313" key="1">
    <source>
        <dbReference type="EMBL" id="MFC5002307.1"/>
    </source>
</evidence>
<gene>
    <name evidence="1" type="ORF">ACFPIJ_31300</name>
</gene>